<evidence type="ECO:0000259" key="2">
    <source>
        <dbReference type="Pfam" id="PF10543"/>
    </source>
</evidence>
<dbReference type="AlphaFoldDB" id="Q2LQQ5"/>
<name>Q2LQQ5_SYNAS</name>
<dbReference type="HOGENOM" id="CLU_915060_0_0_7"/>
<dbReference type="InterPro" id="IPR018873">
    <property type="entry name" value="KilA-N_DNA-bd_domain"/>
</dbReference>
<gene>
    <name evidence="4" type="ORF">SYN_02313</name>
</gene>
<proteinExistence type="predicted"/>
<feature type="domain" description="KilA-N DNA-binding" evidence="2">
    <location>
        <begin position="89"/>
        <end position="158"/>
    </location>
</feature>
<evidence type="ECO:0000313" key="4">
    <source>
        <dbReference type="EMBL" id="ABC76412.1"/>
    </source>
</evidence>
<evidence type="ECO:0000313" key="5">
    <source>
        <dbReference type="Proteomes" id="UP000001933"/>
    </source>
</evidence>
<reference evidence="4 5" key="1">
    <citation type="journal article" date="2007" name="Proc. Natl. Acad. Sci. U.S.A.">
        <title>The genome of Syntrophus aciditrophicus: life at the thermodynamic limit of microbial growth.</title>
        <authorList>
            <person name="McInerney M.J."/>
            <person name="Rohlin L."/>
            <person name="Mouttaki H."/>
            <person name="Kim U."/>
            <person name="Krupp R.S."/>
            <person name="Rios-Hernandez L."/>
            <person name="Sieber J."/>
            <person name="Struchtemeyer C.G."/>
            <person name="Bhattacharyya A."/>
            <person name="Campbell J.W."/>
            <person name="Gunsalus R.P."/>
        </authorList>
    </citation>
    <scope>NUCLEOTIDE SEQUENCE [LARGE SCALE GENOMIC DNA]</scope>
    <source>
        <strain evidence="4 5">SB</strain>
    </source>
</reference>
<evidence type="ECO:0000256" key="1">
    <source>
        <dbReference type="SAM" id="MobiDB-lite"/>
    </source>
</evidence>
<evidence type="ECO:0000259" key="3">
    <source>
        <dbReference type="Pfam" id="PF13936"/>
    </source>
</evidence>
<feature type="domain" description="Transposase IS30-like HTH" evidence="3">
    <location>
        <begin position="248"/>
        <end position="290"/>
    </location>
</feature>
<dbReference type="KEGG" id="sat:SYN_02313"/>
<dbReference type="eggNOG" id="COG1502">
    <property type="taxonomic scope" value="Bacteria"/>
</dbReference>
<protein>
    <submittedName>
        <fullName evidence="4">Hypothetical cytosolic protein</fullName>
    </submittedName>
</protein>
<organism evidence="4 5">
    <name type="scientific">Syntrophus aciditrophicus (strain SB)</name>
    <dbReference type="NCBI Taxonomy" id="56780"/>
    <lineage>
        <taxon>Bacteria</taxon>
        <taxon>Pseudomonadati</taxon>
        <taxon>Thermodesulfobacteriota</taxon>
        <taxon>Syntrophia</taxon>
        <taxon>Syntrophales</taxon>
        <taxon>Syntrophaceae</taxon>
        <taxon>Syntrophus</taxon>
    </lineage>
</organism>
<keyword evidence="5" id="KW-1185">Reference proteome</keyword>
<dbReference type="STRING" id="56780.SYN_02313"/>
<dbReference type="Pfam" id="PF13936">
    <property type="entry name" value="HTH_38"/>
    <property type="match status" value="1"/>
</dbReference>
<accession>Q2LQQ5</accession>
<dbReference type="InParanoid" id="Q2LQQ5"/>
<dbReference type="Proteomes" id="UP000001933">
    <property type="component" value="Chromosome"/>
</dbReference>
<dbReference type="InterPro" id="IPR025246">
    <property type="entry name" value="IS30-like_HTH"/>
</dbReference>
<dbReference type="EMBL" id="CP000252">
    <property type="protein sequence ID" value="ABC76412.1"/>
    <property type="molecule type" value="Genomic_DNA"/>
</dbReference>
<sequence>MDRMVRVAGIPRGPGRYRRCVGTTRAFLRPNPKTYGGRTMSNKHSIAPEHPSHPSFDSLNELCRPLFGGNAFGDPREEQAVHLLPGREPFMLDRQVAAVYGVPTRRLMEQVRRNAQHFDSDMLFQLTAEELKSLRSQNATAPVNQYLPYGFTQIGANHVAFFLKSEQALERSKKISRYFVAFENLLRSAKGRSELGKLARSQPETAPQTGAVPDGKTLMDTDRVIEMYELIIAMQKEKIEHLKSGAGSRKAVSLEEVRRILKLAAAGYGYADIAKAVGRKKETVETVLRRERQRQASLKKEAHQ</sequence>
<dbReference type="Pfam" id="PF10543">
    <property type="entry name" value="ORF6N"/>
    <property type="match status" value="1"/>
</dbReference>
<feature type="region of interest" description="Disordered" evidence="1">
    <location>
        <begin position="196"/>
        <end position="216"/>
    </location>
</feature>